<accession>A0AAD9PYB6</accession>
<dbReference type="PANTHER" id="PTHR12416">
    <property type="entry name" value="RRNA-PROCESSING PROTEIN UTP23 HOMOLOG"/>
    <property type="match status" value="1"/>
</dbReference>
<dbReference type="Pfam" id="PF04900">
    <property type="entry name" value="Fcf1"/>
    <property type="match status" value="1"/>
</dbReference>
<proteinExistence type="inferred from homology"/>
<keyword evidence="9" id="KW-1185">Reference proteome</keyword>
<comment type="subcellular location">
    <subcellularLocation>
        <location evidence="1">Nucleus</location>
        <location evidence="1">Nucleolus</location>
    </subcellularLocation>
</comment>
<reference evidence="8" key="1">
    <citation type="journal article" date="2023" name="G3 (Bethesda)">
        <title>Whole genome assembly and annotation of the endangered Caribbean coral Acropora cervicornis.</title>
        <authorList>
            <person name="Selwyn J.D."/>
            <person name="Vollmer S.V."/>
        </authorList>
    </citation>
    <scope>NUCLEOTIDE SEQUENCE</scope>
    <source>
        <strain evidence="8">K2</strain>
    </source>
</reference>
<evidence type="ECO:0000313" key="9">
    <source>
        <dbReference type="Proteomes" id="UP001249851"/>
    </source>
</evidence>
<evidence type="ECO:0000256" key="6">
    <source>
        <dbReference type="ARBA" id="ARBA00038503"/>
    </source>
</evidence>
<dbReference type="InterPro" id="IPR029060">
    <property type="entry name" value="PIN-like_dom_sf"/>
</dbReference>
<dbReference type="EMBL" id="JARQWQ010000104">
    <property type="protein sequence ID" value="KAK2550915.1"/>
    <property type="molecule type" value="Genomic_DNA"/>
</dbReference>
<dbReference type="GO" id="GO:0032040">
    <property type="term" value="C:small-subunit processome"/>
    <property type="evidence" value="ECO:0007669"/>
    <property type="project" value="InterPro"/>
</dbReference>
<comment type="similarity">
    <text evidence="6">Belongs to the UTP23/FCF1 family. UTP23 subfamily.</text>
</comment>
<dbReference type="AlphaFoldDB" id="A0AAD9PYB6"/>
<dbReference type="GO" id="GO:0006364">
    <property type="term" value="P:rRNA processing"/>
    <property type="evidence" value="ECO:0007669"/>
    <property type="project" value="UniProtKB-KW"/>
</dbReference>
<dbReference type="SUPFAM" id="SSF88723">
    <property type="entry name" value="PIN domain-like"/>
    <property type="match status" value="1"/>
</dbReference>
<organism evidence="8 9">
    <name type="scientific">Acropora cervicornis</name>
    <name type="common">Staghorn coral</name>
    <dbReference type="NCBI Taxonomy" id="6130"/>
    <lineage>
        <taxon>Eukaryota</taxon>
        <taxon>Metazoa</taxon>
        <taxon>Cnidaria</taxon>
        <taxon>Anthozoa</taxon>
        <taxon>Hexacorallia</taxon>
        <taxon>Scleractinia</taxon>
        <taxon>Astrocoeniina</taxon>
        <taxon>Acroporidae</taxon>
        <taxon>Acropora</taxon>
    </lineage>
</organism>
<comment type="function">
    <text evidence="5">Involved in rRNA-processing and ribosome biogenesis.</text>
</comment>
<gene>
    <name evidence="8" type="ORF">P5673_028287</name>
</gene>
<keyword evidence="4" id="KW-0539">Nucleus</keyword>
<comment type="caution">
    <text evidence="8">The sequence shown here is derived from an EMBL/GenBank/DDBJ whole genome shotgun (WGS) entry which is preliminary data.</text>
</comment>
<name>A0AAD9PYB6_ACRCE</name>
<evidence type="ECO:0000313" key="8">
    <source>
        <dbReference type="EMBL" id="KAK2550915.1"/>
    </source>
</evidence>
<protein>
    <recommendedName>
        <fullName evidence="7">rRNA-processing protein UTP23 homolog</fullName>
    </recommendedName>
</protein>
<dbReference type="FunFam" id="3.40.50.1010:FF:000006">
    <property type="entry name" value="rRNA-processing protein UTP23 homolog"/>
    <property type="match status" value="1"/>
</dbReference>
<evidence type="ECO:0000256" key="3">
    <source>
        <dbReference type="ARBA" id="ARBA00022552"/>
    </source>
</evidence>
<dbReference type="InterPro" id="IPR006984">
    <property type="entry name" value="Fcf1/UTP23"/>
</dbReference>
<evidence type="ECO:0000256" key="7">
    <source>
        <dbReference type="ARBA" id="ARBA00071400"/>
    </source>
</evidence>
<evidence type="ECO:0000256" key="1">
    <source>
        <dbReference type="ARBA" id="ARBA00004604"/>
    </source>
</evidence>
<keyword evidence="3" id="KW-0698">rRNA processing</keyword>
<dbReference type="CDD" id="cd09866">
    <property type="entry name" value="PIN_Fcf1-Utp23-H"/>
    <property type="match status" value="1"/>
</dbReference>
<keyword evidence="2" id="KW-0690">Ribosome biogenesis</keyword>
<dbReference type="Gene3D" id="3.40.50.1010">
    <property type="entry name" value="5'-nuclease"/>
    <property type="match status" value="1"/>
</dbReference>
<dbReference type="Proteomes" id="UP001249851">
    <property type="component" value="Unassembled WGS sequence"/>
</dbReference>
<evidence type="ECO:0000256" key="5">
    <source>
        <dbReference type="ARBA" id="ARBA00037300"/>
    </source>
</evidence>
<sequence length="188" mass="20869">MITDSMKVKRMKNAKKCLILFKNSFGFAQPFQILVDGTFCQAALQSRTQIKEQLPKFLDGTTQLFTTPCVIAEAQALGPQLTGALFIAKTFKLHKCSHKDVAVPAANCIKSMIGTDNPNRYFLASQDINLRRSLRSIPGVPILYIHRGTLLLEKPSAVSSTVSSKKKRVRKRRSKPAKHVLEALQGTL</sequence>
<reference evidence="8" key="2">
    <citation type="journal article" date="2023" name="Science">
        <title>Genomic signatures of disease resistance in endangered staghorn corals.</title>
        <authorList>
            <person name="Vollmer S.V."/>
            <person name="Selwyn J.D."/>
            <person name="Despard B.A."/>
            <person name="Roesel C.L."/>
        </authorList>
    </citation>
    <scope>NUCLEOTIDE SEQUENCE</scope>
    <source>
        <strain evidence="8">K2</strain>
    </source>
</reference>
<evidence type="ECO:0000256" key="4">
    <source>
        <dbReference type="ARBA" id="ARBA00023242"/>
    </source>
</evidence>
<evidence type="ECO:0000256" key="2">
    <source>
        <dbReference type="ARBA" id="ARBA00022517"/>
    </source>
</evidence>